<dbReference type="Pfam" id="PF19956">
    <property type="entry name" value="EAD2"/>
    <property type="match status" value="1"/>
</dbReference>
<dbReference type="InterPro" id="IPR035897">
    <property type="entry name" value="Toll_tir_struct_dom_sf"/>
</dbReference>
<evidence type="ECO:0000313" key="3">
    <source>
        <dbReference type="EMBL" id="GAA3804411.1"/>
    </source>
</evidence>
<dbReference type="InterPro" id="IPR000157">
    <property type="entry name" value="TIR_dom"/>
</dbReference>
<name>A0ABP7I297_9ACTN</name>
<feature type="domain" description="TIR" evidence="2">
    <location>
        <begin position="135"/>
        <end position="264"/>
    </location>
</feature>
<dbReference type="Proteomes" id="UP001501009">
    <property type="component" value="Unassembled WGS sequence"/>
</dbReference>
<dbReference type="InterPro" id="IPR045431">
    <property type="entry name" value="EAD2"/>
</dbReference>
<proteinExistence type="predicted"/>
<dbReference type="Pfam" id="PF13676">
    <property type="entry name" value="TIR_2"/>
    <property type="match status" value="1"/>
</dbReference>
<evidence type="ECO:0000259" key="2">
    <source>
        <dbReference type="PROSITE" id="PS50104"/>
    </source>
</evidence>
<dbReference type="Gene3D" id="3.40.50.10140">
    <property type="entry name" value="Toll/interleukin-1 receptor homology (TIR) domain"/>
    <property type="match status" value="1"/>
</dbReference>
<dbReference type="EMBL" id="BAABDE010000018">
    <property type="protein sequence ID" value="GAA3804411.1"/>
    <property type="molecule type" value="Genomic_DNA"/>
</dbReference>
<evidence type="ECO:0000256" key="1">
    <source>
        <dbReference type="SAM" id="MobiDB-lite"/>
    </source>
</evidence>
<evidence type="ECO:0000313" key="4">
    <source>
        <dbReference type="Proteomes" id="UP001501009"/>
    </source>
</evidence>
<accession>A0ABP7I297</accession>
<feature type="region of interest" description="Disordered" evidence="1">
    <location>
        <begin position="113"/>
        <end position="133"/>
    </location>
</feature>
<protein>
    <recommendedName>
        <fullName evidence="2">TIR domain-containing protein</fullName>
    </recommendedName>
</protein>
<dbReference type="RefSeq" id="WP_275773394.1">
    <property type="nucleotide sequence ID" value="NZ_BAABDE010000018.1"/>
</dbReference>
<dbReference type="SUPFAM" id="SSF52200">
    <property type="entry name" value="Toll/Interleukin receptor TIR domain"/>
    <property type="match status" value="1"/>
</dbReference>
<dbReference type="PROSITE" id="PS50104">
    <property type="entry name" value="TIR"/>
    <property type="match status" value="1"/>
</dbReference>
<sequence length="288" mass="31401">MDTDDPNPRARADGGRNWPMNVVQALLASPKLADGLTRALLFELVGAELEQPLEAADQPSLMREFLELVRYCDERQGGLMALVHAVERIEGAGWTSHVVGELVRQRLAQTSSGAVNGTAAPSRARGGESPPGETARRDFFVSYTAADRRWAVWISWQLEKAGYGVLVQDWDFVPGTNWHFLMDRGVALCERTIAVLSPAYLDSVYGRLEWQAVQGGDPAGLTRNLVPVMVERCALQGLLSSVVYIDLTPPELDDEAARERLLAGIGGARTGRSKPAVAPPFPRSEGPR</sequence>
<gene>
    <name evidence="3" type="ORF">GCM10022403_042860</name>
</gene>
<keyword evidence="4" id="KW-1185">Reference proteome</keyword>
<reference evidence="4" key="1">
    <citation type="journal article" date="2019" name="Int. J. Syst. Evol. Microbiol.">
        <title>The Global Catalogue of Microorganisms (GCM) 10K type strain sequencing project: providing services to taxonomists for standard genome sequencing and annotation.</title>
        <authorList>
            <consortium name="The Broad Institute Genomics Platform"/>
            <consortium name="The Broad Institute Genome Sequencing Center for Infectious Disease"/>
            <person name="Wu L."/>
            <person name="Ma J."/>
        </authorList>
    </citation>
    <scope>NUCLEOTIDE SEQUENCE [LARGE SCALE GENOMIC DNA]</scope>
    <source>
        <strain evidence="4">JCM 17138</strain>
    </source>
</reference>
<organism evidence="3 4">
    <name type="scientific">Streptomyces coacervatus</name>
    <dbReference type="NCBI Taxonomy" id="647381"/>
    <lineage>
        <taxon>Bacteria</taxon>
        <taxon>Bacillati</taxon>
        <taxon>Actinomycetota</taxon>
        <taxon>Actinomycetes</taxon>
        <taxon>Kitasatosporales</taxon>
        <taxon>Streptomycetaceae</taxon>
        <taxon>Streptomyces</taxon>
    </lineage>
</organism>
<comment type="caution">
    <text evidence="3">The sequence shown here is derived from an EMBL/GenBank/DDBJ whole genome shotgun (WGS) entry which is preliminary data.</text>
</comment>
<feature type="region of interest" description="Disordered" evidence="1">
    <location>
        <begin position="264"/>
        <end position="288"/>
    </location>
</feature>